<dbReference type="InterPro" id="IPR016032">
    <property type="entry name" value="Sig_transdc_resp-reg_C-effctor"/>
</dbReference>
<feature type="domain" description="HTH luxR-type" evidence="4">
    <location>
        <begin position="132"/>
        <end position="197"/>
    </location>
</feature>
<sequence length="213" mass="23642">MDDRTAVYVIEDSVHLRAEISHNLNALGIRSVVFNDVGELPAKIDRPVIFMVRHESPCRVLIDKYRADRAPVSAKIEFSCNAGFEKAVAAIRDGSSDFVVWPSEPGLLDRAVSRAEEDLRRNQPARVMGGRAKEKVSMLTTRERQVLSDVINGCTTERIAVKLAISPRTVDIHRRNVLAKLNVRNTAQAIVIALSSGEFHPAQDEFSPTHAYA</sequence>
<dbReference type="Pfam" id="PF00196">
    <property type="entry name" value="GerE"/>
    <property type="match status" value="1"/>
</dbReference>
<dbReference type="PRINTS" id="PR00038">
    <property type="entry name" value="HTHLUXR"/>
</dbReference>
<comment type="caution">
    <text evidence="5">The sequence shown here is derived from an EMBL/GenBank/DDBJ whole genome shotgun (WGS) entry which is preliminary data.</text>
</comment>
<keyword evidence="3" id="KW-0804">Transcription</keyword>
<evidence type="ECO:0000256" key="1">
    <source>
        <dbReference type="ARBA" id="ARBA00023015"/>
    </source>
</evidence>
<dbReference type="GO" id="GO:0003677">
    <property type="term" value="F:DNA binding"/>
    <property type="evidence" value="ECO:0007669"/>
    <property type="project" value="UniProtKB-KW"/>
</dbReference>
<gene>
    <name evidence="5" type="ORF">AQZ52_10790</name>
</gene>
<dbReference type="EMBL" id="LLZS01000007">
    <property type="protein sequence ID" value="KUR71150.1"/>
    <property type="molecule type" value="Genomic_DNA"/>
</dbReference>
<dbReference type="AlphaFoldDB" id="A0A124JUE4"/>
<dbReference type="OrthoDB" id="9782655at2"/>
<evidence type="ECO:0000256" key="3">
    <source>
        <dbReference type="ARBA" id="ARBA00023163"/>
    </source>
</evidence>
<dbReference type="Proteomes" id="UP000058012">
    <property type="component" value="Unassembled WGS sequence"/>
</dbReference>
<protein>
    <recommendedName>
        <fullName evidence="4">HTH luxR-type domain-containing protein</fullName>
    </recommendedName>
</protein>
<evidence type="ECO:0000313" key="5">
    <source>
        <dbReference type="EMBL" id="KUR71150.1"/>
    </source>
</evidence>
<keyword evidence="6" id="KW-1185">Reference proteome</keyword>
<dbReference type="InterPro" id="IPR000792">
    <property type="entry name" value="Tscrpt_reg_LuxR_C"/>
</dbReference>
<dbReference type="PANTHER" id="PTHR44688:SF16">
    <property type="entry name" value="DNA-BINDING TRANSCRIPTIONAL ACTIVATOR DEVR_DOSR"/>
    <property type="match status" value="1"/>
</dbReference>
<dbReference type="GO" id="GO:0006355">
    <property type="term" value="P:regulation of DNA-templated transcription"/>
    <property type="evidence" value="ECO:0007669"/>
    <property type="project" value="InterPro"/>
</dbReference>
<dbReference type="SMART" id="SM00421">
    <property type="entry name" value="HTH_LUXR"/>
    <property type="match status" value="1"/>
</dbReference>
<dbReference type="PANTHER" id="PTHR44688">
    <property type="entry name" value="DNA-BINDING TRANSCRIPTIONAL ACTIVATOR DEVR_DOSR"/>
    <property type="match status" value="1"/>
</dbReference>
<proteinExistence type="predicted"/>
<dbReference type="Gene3D" id="3.40.50.2300">
    <property type="match status" value="1"/>
</dbReference>
<keyword evidence="1" id="KW-0805">Transcription regulation</keyword>
<dbReference type="SUPFAM" id="SSF52172">
    <property type="entry name" value="CheY-like"/>
    <property type="match status" value="1"/>
</dbReference>
<dbReference type="PROSITE" id="PS00622">
    <property type="entry name" value="HTH_LUXR_1"/>
    <property type="match status" value="1"/>
</dbReference>
<evidence type="ECO:0000256" key="2">
    <source>
        <dbReference type="ARBA" id="ARBA00023125"/>
    </source>
</evidence>
<accession>A0A124JUE4</accession>
<dbReference type="CDD" id="cd06170">
    <property type="entry name" value="LuxR_C_like"/>
    <property type="match status" value="1"/>
</dbReference>
<evidence type="ECO:0000313" key="6">
    <source>
        <dbReference type="Proteomes" id="UP000058012"/>
    </source>
</evidence>
<keyword evidence="2" id="KW-0238">DNA-binding</keyword>
<name>A0A124JUE4_9SPHN</name>
<reference evidence="5 6" key="1">
    <citation type="submission" date="2015-10" db="EMBL/GenBank/DDBJ databases">
        <title>Draft genome sequence of Novosphingobium fuchskuhlense DSM 25065 isolated from a surface water sample of the southwest basin of Lake Grosse Fuchskuhle.</title>
        <authorList>
            <person name="Ruckert C."/>
            <person name="Winkler A."/>
            <person name="Glaeser J."/>
            <person name="Grossart H.-P."/>
            <person name="Kalinowski J."/>
            <person name="Glaeser S."/>
        </authorList>
    </citation>
    <scope>NUCLEOTIDE SEQUENCE [LARGE SCALE GENOMIC DNA]</scope>
    <source>
        <strain evidence="5 6">FNE08-7</strain>
    </source>
</reference>
<dbReference type="RefSeq" id="WP_067910317.1">
    <property type="nucleotide sequence ID" value="NZ_KQ954245.1"/>
</dbReference>
<dbReference type="STRING" id="1117702.AQZ52_10790"/>
<dbReference type="InterPro" id="IPR011006">
    <property type="entry name" value="CheY-like_superfamily"/>
</dbReference>
<organism evidence="5 6">
    <name type="scientific">Novosphingobium fuchskuhlense</name>
    <dbReference type="NCBI Taxonomy" id="1117702"/>
    <lineage>
        <taxon>Bacteria</taxon>
        <taxon>Pseudomonadati</taxon>
        <taxon>Pseudomonadota</taxon>
        <taxon>Alphaproteobacteria</taxon>
        <taxon>Sphingomonadales</taxon>
        <taxon>Sphingomonadaceae</taxon>
        <taxon>Novosphingobium</taxon>
    </lineage>
</organism>
<evidence type="ECO:0000259" key="4">
    <source>
        <dbReference type="PROSITE" id="PS50043"/>
    </source>
</evidence>
<dbReference type="PROSITE" id="PS50043">
    <property type="entry name" value="HTH_LUXR_2"/>
    <property type="match status" value="1"/>
</dbReference>
<dbReference type="SUPFAM" id="SSF46894">
    <property type="entry name" value="C-terminal effector domain of the bipartite response regulators"/>
    <property type="match status" value="1"/>
</dbReference>